<evidence type="ECO:0000313" key="3">
    <source>
        <dbReference type="Proteomes" id="UP000579281"/>
    </source>
</evidence>
<evidence type="ECO:0000256" key="1">
    <source>
        <dbReference type="SAM" id="Phobius"/>
    </source>
</evidence>
<name>A0A841L742_9FIRM</name>
<feature type="transmembrane region" description="Helical" evidence="1">
    <location>
        <begin position="12"/>
        <end position="38"/>
    </location>
</feature>
<proteinExistence type="predicted"/>
<comment type="caution">
    <text evidence="2">The sequence shown here is derived from an EMBL/GenBank/DDBJ whole genome shotgun (WGS) entry which is preliminary data.</text>
</comment>
<feature type="transmembrane region" description="Helical" evidence="1">
    <location>
        <begin position="113"/>
        <end position="132"/>
    </location>
</feature>
<organism evidence="2 3">
    <name type="scientific">Anaerosolibacter carboniphilus</name>
    <dbReference type="NCBI Taxonomy" id="1417629"/>
    <lineage>
        <taxon>Bacteria</taxon>
        <taxon>Bacillati</taxon>
        <taxon>Bacillota</taxon>
        <taxon>Clostridia</taxon>
        <taxon>Peptostreptococcales</taxon>
        <taxon>Thermotaleaceae</taxon>
        <taxon>Anaerosolibacter</taxon>
    </lineage>
</organism>
<reference evidence="2 3" key="1">
    <citation type="submission" date="2020-08" db="EMBL/GenBank/DDBJ databases">
        <title>Genomic Encyclopedia of Type Strains, Phase IV (KMG-IV): sequencing the most valuable type-strain genomes for metagenomic binning, comparative biology and taxonomic classification.</title>
        <authorList>
            <person name="Goeker M."/>
        </authorList>
    </citation>
    <scope>NUCLEOTIDE SEQUENCE [LARGE SCALE GENOMIC DNA]</scope>
    <source>
        <strain evidence="2 3">DSM 103526</strain>
    </source>
</reference>
<protein>
    <submittedName>
        <fullName evidence="2">Uncharacterized protein</fullName>
    </submittedName>
</protein>
<keyword evidence="1" id="KW-0812">Transmembrane</keyword>
<feature type="transmembrane region" description="Helical" evidence="1">
    <location>
        <begin position="79"/>
        <end position="101"/>
    </location>
</feature>
<accession>A0A841L742</accession>
<keyword evidence="1" id="KW-0472">Membrane</keyword>
<dbReference type="Proteomes" id="UP000579281">
    <property type="component" value="Unassembled WGS sequence"/>
</dbReference>
<keyword evidence="3" id="KW-1185">Reference proteome</keyword>
<evidence type="ECO:0000313" key="2">
    <source>
        <dbReference type="EMBL" id="MBB6218892.1"/>
    </source>
</evidence>
<sequence>MHEKIDKATVSILEFFTAIFSTAIQSRLILIILISIAFKSFYPKDFDMLKTTLSGLIPSSIYVFVQDMILPIQMPLLKFLLFFALTALLVMVGTTFLRIFFSSNIETPIFFNYLYFCTMNLIVIFYGLQYLLAEDTVDCINQFENTIDSLDQYLKYPIDFLFYSILSLLVFFLIAKVIFPITKSIFSIIARLLGF</sequence>
<dbReference type="EMBL" id="JACHEN010000053">
    <property type="protein sequence ID" value="MBB6218892.1"/>
    <property type="molecule type" value="Genomic_DNA"/>
</dbReference>
<gene>
    <name evidence="2" type="ORF">HNQ80_005067</name>
</gene>
<feature type="transmembrane region" description="Helical" evidence="1">
    <location>
        <begin position="160"/>
        <end position="179"/>
    </location>
</feature>
<keyword evidence="1" id="KW-1133">Transmembrane helix</keyword>
<dbReference type="AlphaFoldDB" id="A0A841L742"/>